<keyword evidence="1" id="KW-1133">Transmembrane helix</keyword>
<organism evidence="2 3">
    <name type="scientific">Spirosoma soli</name>
    <dbReference type="NCBI Taxonomy" id="1770529"/>
    <lineage>
        <taxon>Bacteria</taxon>
        <taxon>Pseudomonadati</taxon>
        <taxon>Bacteroidota</taxon>
        <taxon>Cytophagia</taxon>
        <taxon>Cytophagales</taxon>
        <taxon>Cytophagaceae</taxon>
        <taxon>Spirosoma</taxon>
    </lineage>
</organism>
<feature type="transmembrane region" description="Helical" evidence="1">
    <location>
        <begin position="193"/>
        <end position="211"/>
    </location>
</feature>
<reference evidence="3" key="1">
    <citation type="journal article" date="2019" name="Int. J. Syst. Evol. Microbiol.">
        <title>The Global Catalogue of Microorganisms (GCM) 10K type strain sequencing project: providing services to taxonomists for standard genome sequencing and annotation.</title>
        <authorList>
            <consortium name="The Broad Institute Genomics Platform"/>
            <consortium name="The Broad Institute Genome Sequencing Center for Infectious Disease"/>
            <person name="Wu L."/>
            <person name="Ma J."/>
        </authorList>
    </citation>
    <scope>NUCLEOTIDE SEQUENCE [LARGE SCALE GENOMIC DNA]</scope>
    <source>
        <strain evidence="3">KCTC 42805</strain>
    </source>
</reference>
<sequence>MNTAFARFLSIVFHPLLMPTLLFGILLFLTPGLLGMDAFSSTLRLSLLILIFIGTFAVPSLLIYYLFRSGYVRSLHLNDLADRRLPYFLTALIYTVLTFLFAFRMQLVSTVAPEIAVLLGGISTSILLVGLISLYWQISAHSVGMSGVLGSIGGLMLKFSTDDLFIPLLLLVLLTGFVASARLKLNAHTPAQIGAGVALGLGVSLVTVFLLV</sequence>
<evidence type="ECO:0000256" key="1">
    <source>
        <dbReference type="SAM" id="Phobius"/>
    </source>
</evidence>
<feature type="transmembrane region" description="Helical" evidence="1">
    <location>
        <begin position="87"/>
        <end position="103"/>
    </location>
</feature>
<name>A0ABW5MAF4_9BACT</name>
<keyword evidence="1" id="KW-0812">Transmembrane</keyword>
<protein>
    <recommendedName>
        <fullName evidence="4">Phosphatase PAP2 family protein</fullName>
    </recommendedName>
</protein>
<evidence type="ECO:0008006" key="4">
    <source>
        <dbReference type="Google" id="ProtNLM"/>
    </source>
</evidence>
<keyword evidence="3" id="KW-1185">Reference proteome</keyword>
<feature type="transmembrane region" description="Helical" evidence="1">
    <location>
        <begin position="12"/>
        <end position="35"/>
    </location>
</feature>
<feature type="transmembrane region" description="Helical" evidence="1">
    <location>
        <begin position="164"/>
        <end position="181"/>
    </location>
</feature>
<proteinExistence type="predicted"/>
<dbReference type="EMBL" id="JBHULN010000019">
    <property type="protein sequence ID" value="MFD2573572.1"/>
    <property type="molecule type" value="Genomic_DNA"/>
</dbReference>
<feature type="transmembrane region" description="Helical" evidence="1">
    <location>
        <begin position="47"/>
        <end position="67"/>
    </location>
</feature>
<evidence type="ECO:0000313" key="3">
    <source>
        <dbReference type="Proteomes" id="UP001597469"/>
    </source>
</evidence>
<gene>
    <name evidence="2" type="ORF">ACFSUS_23235</name>
</gene>
<dbReference type="Proteomes" id="UP001597469">
    <property type="component" value="Unassembled WGS sequence"/>
</dbReference>
<keyword evidence="1" id="KW-0472">Membrane</keyword>
<comment type="caution">
    <text evidence="2">The sequence shown here is derived from an EMBL/GenBank/DDBJ whole genome shotgun (WGS) entry which is preliminary data.</text>
</comment>
<accession>A0ABW5MAF4</accession>
<feature type="transmembrane region" description="Helical" evidence="1">
    <location>
        <begin position="115"/>
        <end position="136"/>
    </location>
</feature>
<evidence type="ECO:0000313" key="2">
    <source>
        <dbReference type="EMBL" id="MFD2573572.1"/>
    </source>
</evidence>